<evidence type="ECO:0000259" key="8">
    <source>
        <dbReference type="PROSITE" id="PS50893"/>
    </source>
</evidence>
<dbReference type="PROSITE" id="PS00211">
    <property type="entry name" value="ABC_TRANSPORTER_1"/>
    <property type="match status" value="1"/>
</dbReference>
<dbReference type="InterPro" id="IPR003593">
    <property type="entry name" value="AAA+_ATPase"/>
</dbReference>
<reference evidence="10" key="3">
    <citation type="submission" date="2014-09" db="EMBL/GenBank/DDBJ databases">
        <authorList>
            <person name="Magalhaes I.L.F."/>
            <person name="Oliveira U."/>
            <person name="Santos F.R."/>
            <person name="Vidigal T.H.D.A."/>
            <person name="Brescovit A.D."/>
            <person name="Santos A.J."/>
        </authorList>
    </citation>
    <scope>NUCLEOTIDE SEQUENCE</scope>
</reference>
<feature type="transmembrane region" description="Helical" evidence="7">
    <location>
        <begin position="566"/>
        <end position="586"/>
    </location>
</feature>
<keyword evidence="4" id="KW-0067">ATP-binding</keyword>
<dbReference type="GO" id="GO:0005524">
    <property type="term" value="F:ATP binding"/>
    <property type="evidence" value="ECO:0007669"/>
    <property type="project" value="UniProtKB-KW"/>
</dbReference>
<organism evidence="9">
    <name type="scientific">Lygus hesperus</name>
    <name type="common">Western plant bug</name>
    <dbReference type="NCBI Taxonomy" id="30085"/>
    <lineage>
        <taxon>Eukaryota</taxon>
        <taxon>Metazoa</taxon>
        <taxon>Ecdysozoa</taxon>
        <taxon>Arthropoda</taxon>
        <taxon>Hexapoda</taxon>
        <taxon>Insecta</taxon>
        <taxon>Pterygota</taxon>
        <taxon>Neoptera</taxon>
        <taxon>Paraneoptera</taxon>
        <taxon>Hemiptera</taxon>
        <taxon>Heteroptera</taxon>
        <taxon>Panheteroptera</taxon>
        <taxon>Cimicomorpha</taxon>
        <taxon>Miridae</taxon>
        <taxon>Mirini</taxon>
        <taxon>Lygus</taxon>
    </lineage>
</organism>
<evidence type="ECO:0000256" key="4">
    <source>
        <dbReference type="ARBA" id="ARBA00022840"/>
    </source>
</evidence>
<name>A0A0A9WEQ1_LYGHE</name>
<evidence type="ECO:0000256" key="3">
    <source>
        <dbReference type="ARBA" id="ARBA00022741"/>
    </source>
</evidence>
<evidence type="ECO:0000256" key="2">
    <source>
        <dbReference type="ARBA" id="ARBA00022692"/>
    </source>
</evidence>
<feature type="transmembrane region" description="Helical" evidence="7">
    <location>
        <begin position="487"/>
        <end position="507"/>
    </location>
</feature>
<keyword evidence="2 7" id="KW-0812">Transmembrane</keyword>
<keyword evidence="5 7" id="KW-1133">Transmembrane helix</keyword>
<evidence type="ECO:0000256" key="6">
    <source>
        <dbReference type="ARBA" id="ARBA00023136"/>
    </source>
</evidence>
<dbReference type="GO" id="GO:0016887">
    <property type="term" value="F:ATP hydrolysis activity"/>
    <property type="evidence" value="ECO:0007669"/>
    <property type="project" value="InterPro"/>
</dbReference>
<keyword evidence="3" id="KW-0547">Nucleotide-binding</keyword>
<evidence type="ECO:0000313" key="9">
    <source>
        <dbReference type="EMBL" id="JAG06249.1"/>
    </source>
</evidence>
<dbReference type="PROSITE" id="PS50893">
    <property type="entry name" value="ABC_TRANSPORTER_2"/>
    <property type="match status" value="1"/>
</dbReference>
<proteinExistence type="predicted"/>
<dbReference type="CDD" id="cd03230">
    <property type="entry name" value="ABC_DR_subfamily_A"/>
    <property type="match status" value="1"/>
</dbReference>
<dbReference type="InterPro" id="IPR013525">
    <property type="entry name" value="ABC2_TM"/>
</dbReference>
<evidence type="ECO:0000256" key="7">
    <source>
        <dbReference type="SAM" id="Phobius"/>
    </source>
</evidence>
<dbReference type="GO" id="GO:0140359">
    <property type="term" value="F:ABC-type transporter activity"/>
    <property type="evidence" value="ECO:0007669"/>
    <property type="project" value="InterPro"/>
</dbReference>
<dbReference type="InterPro" id="IPR003439">
    <property type="entry name" value="ABC_transporter-like_ATP-bd"/>
</dbReference>
<dbReference type="InterPro" id="IPR017871">
    <property type="entry name" value="ABC_transporter-like_CS"/>
</dbReference>
<dbReference type="PANTHER" id="PTHR43038:SF5">
    <property type="entry name" value="RE14039P"/>
    <property type="match status" value="1"/>
</dbReference>
<dbReference type="PANTHER" id="PTHR43038">
    <property type="entry name" value="ATP-BINDING CASSETTE, SUB-FAMILY H, MEMBER 1"/>
    <property type="match status" value="1"/>
</dbReference>
<dbReference type="InterPro" id="IPR027417">
    <property type="entry name" value="P-loop_NTPase"/>
</dbReference>
<feature type="transmembrane region" description="Helical" evidence="7">
    <location>
        <begin position="593"/>
        <end position="612"/>
    </location>
</feature>
<evidence type="ECO:0000256" key="5">
    <source>
        <dbReference type="ARBA" id="ARBA00022989"/>
    </source>
</evidence>
<dbReference type="Pfam" id="PF12698">
    <property type="entry name" value="ABC2_membrane_3"/>
    <property type="match status" value="1"/>
</dbReference>
<accession>A0A0A9WEQ1</accession>
<protein>
    <submittedName>
        <fullName evidence="9">ABC transporter G family member 23</fullName>
    </submittedName>
</protein>
<dbReference type="EMBL" id="GBRD01003156">
    <property type="protein sequence ID" value="JAG62665.1"/>
    <property type="molecule type" value="Transcribed_RNA"/>
</dbReference>
<feature type="transmembrane region" description="Helical" evidence="7">
    <location>
        <begin position="528"/>
        <end position="554"/>
    </location>
</feature>
<dbReference type="GO" id="GO:0016020">
    <property type="term" value="C:membrane"/>
    <property type="evidence" value="ECO:0007669"/>
    <property type="project" value="UniProtKB-SubCell"/>
</dbReference>
<dbReference type="Pfam" id="PF00005">
    <property type="entry name" value="ABC_tran"/>
    <property type="match status" value="1"/>
</dbReference>
<dbReference type="AlphaFoldDB" id="A0A0A9WEQ1"/>
<comment type="subcellular location">
    <subcellularLocation>
        <location evidence="1">Membrane</location>
        <topology evidence="1">Multi-pass membrane protein</topology>
    </subcellularLocation>
</comment>
<evidence type="ECO:0000313" key="10">
    <source>
        <dbReference type="EMBL" id="JAG62665.1"/>
    </source>
</evidence>
<dbReference type="SUPFAM" id="SSF52540">
    <property type="entry name" value="P-loop containing nucleoside triphosphate hydrolases"/>
    <property type="match status" value="1"/>
</dbReference>
<gene>
    <name evidence="9" type="primary">abcG23_1</name>
    <name evidence="9" type="ORF">CM83_62940</name>
</gene>
<dbReference type="Gene3D" id="3.40.50.300">
    <property type="entry name" value="P-loop containing nucleotide triphosphate hydrolases"/>
    <property type="match status" value="1"/>
</dbReference>
<dbReference type="SMART" id="SM00382">
    <property type="entry name" value="AAA"/>
    <property type="match status" value="1"/>
</dbReference>
<sequence>MNEVQTEYALAVRGAYKRYGKTNVILKGLNMTIPQGHIYGLLGPSGCGKTTLLNCIVGRIDLDAGEIVMKGKYRADIGYMPQDLALYSVLSIFETFLYYGRLFGMTNSQVERRTETLVKFLLLPKASTLVENLSGGQQRRVSLAVALLHDPQLLILDEPTVGLDPLLSQSIWEHLVKLASNGKKTIIITTHYIEEARQAHIIGLMRNGVLLCEDSPHQLMSHHNCDNLEQAFLQLSHKQASACREAEEDQVIENYDELTKVSPTPHLRGEVWFLWSRFMAQLIKNWYFMWRNKAMMIFLLGLPLVQCTFYNLAIGHDPEGLRVAVVNEELMRPGECSSYPPTGCNLDLPLTCRYIEKLKGRTLKILEFEDLSAGKAAVDNHAAWGLLHFSPNYSMALVERINITTDSPKEETLDAIEFSTLNVWMDMSNMYIGNMIREGLIESYAQFLEDLFQDCGWPREAANIPVKFEDPIYGSRNPSFIQAASPAVIVVFMFYLPLMFTVGVLLYEKMAGILERCMVAGVTALEVVTAHSVIQFVVLCLQGLLMMLIMYIVFDSPFVGNFFWTSNLLILQGLSGMCFGFLISVISDTMNAASFMGIGSFFPLCSMSGMLWPQEGMHNLLKSISWALPTSLPTEAMRALTARGWGIEHPAVYRGFLSSMFWIFFFCLMTRLVVKARKGLRAR</sequence>
<dbReference type="EMBL" id="GBHO01037355">
    <property type="protein sequence ID" value="JAG06249.1"/>
    <property type="molecule type" value="Transcribed_RNA"/>
</dbReference>
<reference evidence="9" key="1">
    <citation type="journal article" date="2014" name="PLoS ONE">
        <title>Transcriptome-Based Identification of ABC Transporters in the Western Tarnished Plant Bug Lygus hesperus.</title>
        <authorList>
            <person name="Hull J.J."/>
            <person name="Chaney K."/>
            <person name="Geib S.M."/>
            <person name="Fabrick J.A."/>
            <person name="Brent C.S."/>
            <person name="Walsh D."/>
            <person name="Lavine L.C."/>
        </authorList>
    </citation>
    <scope>NUCLEOTIDE SEQUENCE</scope>
</reference>
<evidence type="ECO:0000256" key="1">
    <source>
        <dbReference type="ARBA" id="ARBA00004141"/>
    </source>
</evidence>
<reference evidence="9" key="2">
    <citation type="submission" date="2014-07" db="EMBL/GenBank/DDBJ databases">
        <authorList>
            <person name="Hull J."/>
        </authorList>
    </citation>
    <scope>NUCLEOTIDE SEQUENCE</scope>
</reference>
<feature type="transmembrane region" description="Helical" evidence="7">
    <location>
        <begin position="651"/>
        <end position="674"/>
    </location>
</feature>
<keyword evidence="6 7" id="KW-0472">Membrane</keyword>
<feature type="domain" description="ABC transporter" evidence="8">
    <location>
        <begin position="10"/>
        <end position="232"/>
    </location>
</feature>